<dbReference type="Pfam" id="PF00294">
    <property type="entry name" value="PfkB"/>
    <property type="match status" value="1"/>
</dbReference>
<feature type="domain" description="Carbohydrate kinase PfkB" evidence="3">
    <location>
        <begin position="16"/>
        <end position="316"/>
    </location>
</feature>
<dbReference type="InterPro" id="IPR011611">
    <property type="entry name" value="PfkB_dom"/>
</dbReference>
<dbReference type="CDD" id="cd01172">
    <property type="entry name" value="RfaE_like"/>
    <property type="match status" value="1"/>
</dbReference>
<dbReference type="PROSITE" id="PS00583">
    <property type="entry name" value="PFKB_KINASES_1"/>
    <property type="match status" value="1"/>
</dbReference>
<keyword evidence="5" id="KW-1185">Reference proteome</keyword>
<evidence type="ECO:0000256" key="1">
    <source>
        <dbReference type="ARBA" id="ARBA00022679"/>
    </source>
</evidence>
<accession>A0AAE3MC25</accession>
<keyword evidence="2" id="KW-0418">Kinase</keyword>
<comment type="caution">
    <text evidence="4">The sequence shown here is derived from an EMBL/GenBank/DDBJ whole genome shotgun (WGS) entry which is preliminary data.</text>
</comment>
<evidence type="ECO:0000259" key="3">
    <source>
        <dbReference type="Pfam" id="PF00294"/>
    </source>
</evidence>
<dbReference type="EMBL" id="JAPDPI010000002">
    <property type="protein sequence ID" value="MCW3804407.1"/>
    <property type="molecule type" value="Genomic_DNA"/>
</dbReference>
<gene>
    <name evidence="4" type="ORF">OM074_02155</name>
</gene>
<dbReference type="GO" id="GO:0005829">
    <property type="term" value="C:cytosol"/>
    <property type="evidence" value="ECO:0007669"/>
    <property type="project" value="TreeGrafter"/>
</dbReference>
<dbReference type="GO" id="GO:0033785">
    <property type="term" value="F:heptose 7-phosphate kinase activity"/>
    <property type="evidence" value="ECO:0007669"/>
    <property type="project" value="TreeGrafter"/>
</dbReference>
<evidence type="ECO:0000313" key="5">
    <source>
        <dbReference type="Proteomes" id="UP001207408"/>
    </source>
</evidence>
<dbReference type="Gene3D" id="3.40.1190.20">
    <property type="match status" value="1"/>
</dbReference>
<evidence type="ECO:0000313" key="4">
    <source>
        <dbReference type="EMBL" id="MCW3804407.1"/>
    </source>
</evidence>
<protein>
    <submittedName>
        <fullName evidence="4">Bifunctional ADP-heptose synthase</fullName>
    </submittedName>
</protein>
<dbReference type="GO" id="GO:0033786">
    <property type="term" value="F:heptose-1-phosphate adenylyltransferase activity"/>
    <property type="evidence" value="ECO:0007669"/>
    <property type="project" value="TreeGrafter"/>
</dbReference>
<dbReference type="GO" id="GO:0016773">
    <property type="term" value="F:phosphotransferase activity, alcohol group as acceptor"/>
    <property type="evidence" value="ECO:0007669"/>
    <property type="project" value="InterPro"/>
</dbReference>
<dbReference type="AlphaFoldDB" id="A0AAE3MC25"/>
<sequence>MSQTYFEQLFESFNHKNILVIGDVMIDSYLWGDVTRISPEAPVPILSGIGRENRLGGAANVALNIQSLGATPILCSVIGDDIMNHDFFKLLKKQKLTPDGIVTCHNRMTTVKTRVISQHQHLLRVDEEICTPIPEDTEEKLMARLNALVETHRIDAIIFEDYDKGVITPSVIEKVVSVARGKGIPTLVDPKKRNFLDYKGVTFFKPNFKEFNEGCKLELKKGEKDKLIEAGLKFQKQQNINTLMITLSEHGVFINQDSLGASIVPAEIRNIADVSGAGDTVISVSALCLIEEIEPHLIARIANMAGGLVCEESGVVPVNKELLLKECIRKIEL</sequence>
<dbReference type="InterPro" id="IPR002173">
    <property type="entry name" value="Carboh/pur_kinase_PfkB_CS"/>
</dbReference>
<name>A0AAE3MC25_9BACT</name>
<dbReference type="SUPFAM" id="SSF53613">
    <property type="entry name" value="Ribokinase-like"/>
    <property type="match status" value="1"/>
</dbReference>
<dbReference type="Proteomes" id="UP001207408">
    <property type="component" value="Unassembled WGS sequence"/>
</dbReference>
<dbReference type="InterPro" id="IPR029056">
    <property type="entry name" value="Ribokinase-like"/>
</dbReference>
<dbReference type="PANTHER" id="PTHR46969">
    <property type="entry name" value="BIFUNCTIONAL PROTEIN HLDE"/>
    <property type="match status" value="1"/>
</dbReference>
<proteinExistence type="predicted"/>
<dbReference type="PANTHER" id="PTHR46969:SF1">
    <property type="entry name" value="BIFUNCTIONAL PROTEIN HLDE"/>
    <property type="match status" value="1"/>
</dbReference>
<keyword evidence="1" id="KW-0808">Transferase</keyword>
<dbReference type="InterPro" id="IPR011913">
    <property type="entry name" value="RfaE_dom_I"/>
</dbReference>
<evidence type="ECO:0000256" key="2">
    <source>
        <dbReference type="ARBA" id="ARBA00022777"/>
    </source>
</evidence>
<organism evidence="4 5">
    <name type="scientific">Plebeiibacterium marinum</name>
    <dbReference type="NCBI Taxonomy" id="2992111"/>
    <lineage>
        <taxon>Bacteria</taxon>
        <taxon>Pseudomonadati</taxon>
        <taxon>Bacteroidota</taxon>
        <taxon>Bacteroidia</taxon>
        <taxon>Marinilabiliales</taxon>
        <taxon>Marinilabiliaceae</taxon>
        <taxon>Plebeiibacterium</taxon>
    </lineage>
</organism>
<dbReference type="RefSeq" id="WP_301197628.1">
    <property type="nucleotide sequence ID" value="NZ_JAPDPI010000002.1"/>
</dbReference>
<reference evidence="4" key="1">
    <citation type="submission" date="2022-10" db="EMBL/GenBank/DDBJ databases">
        <authorList>
            <person name="Yu W.X."/>
        </authorList>
    </citation>
    <scope>NUCLEOTIDE SEQUENCE</scope>
    <source>
        <strain evidence="4">D04</strain>
    </source>
</reference>